<name>A0A6N7KH90_9ACTN</name>
<dbReference type="AlphaFoldDB" id="A0A6N7KH90"/>
<evidence type="ECO:0000256" key="1">
    <source>
        <dbReference type="SAM" id="MobiDB-lite"/>
    </source>
</evidence>
<dbReference type="RefSeq" id="WP_153459575.1">
    <property type="nucleotide sequence ID" value="NZ_WBOF01000001.1"/>
</dbReference>
<evidence type="ECO:0000313" key="2">
    <source>
        <dbReference type="EMBL" id="MQS10810.1"/>
    </source>
</evidence>
<accession>A0A6N7KH90</accession>
<dbReference type="OrthoDB" id="9881157at2"/>
<protein>
    <submittedName>
        <fullName evidence="2">Uncharacterized protein</fullName>
    </submittedName>
</protein>
<feature type="compositionally biased region" description="Basic and acidic residues" evidence="1">
    <location>
        <begin position="118"/>
        <end position="127"/>
    </location>
</feature>
<feature type="region of interest" description="Disordered" evidence="1">
    <location>
        <begin position="20"/>
        <end position="45"/>
    </location>
</feature>
<evidence type="ECO:0000313" key="3">
    <source>
        <dbReference type="Proteomes" id="UP000450000"/>
    </source>
</evidence>
<organism evidence="2 3">
    <name type="scientific">Streptomyces kaniharaensis</name>
    <dbReference type="NCBI Taxonomy" id="212423"/>
    <lineage>
        <taxon>Bacteria</taxon>
        <taxon>Bacillati</taxon>
        <taxon>Actinomycetota</taxon>
        <taxon>Actinomycetes</taxon>
        <taxon>Kitasatosporales</taxon>
        <taxon>Streptomycetaceae</taxon>
        <taxon>Streptomyces</taxon>
    </lineage>
</organism>
<feature type="region of interest" description="Disordered" evidence="1">
    <location>
        <begin position="108"/>
        <end position="127"/>
    </location>
</feature>
<comment type="caution">
    <text evidence="2">The sequence shown here is derived from an EMBL/GenBank/DDBJ whole genome shotgun (WGS) entry which is preliminary data.</text>
</comment>
<keyword evidence="3" id="KW-1185">Reference proteome</keyword>
<gene>
    <name evidence="2" type="ORF">F7Q99_00575</name>
</gene>
<proteinExistence type="predicted"/>
<dbReference type="Proteomes" id="UP000450000">
    <property type="component" value="Unassembled WGS sequence"/>
</dbReference>
<reference evidence="2 3" key="1">
    <citation type="submission" date="2019-09" db="EMBL/GenBank/DDBJ databases">
        <title>Genome Sequences of Streptomyces kaniharaensis ATCC 21070.</title>
        <authorList>
            <person name="Zhu W."/>
            <person name="De Crecy-Lagard V."/>
            <person name="Richards N.G."/>
        </authorList>
    </citation>
    <scope>NUCLEOTIDE SEQUENCE [LARGE SCALE GENOMIC DNA]</scope>
    <source>
        <strain evidence="2 3">SF-557</strain>
    </source>
</reference>
<dbReference type="EMBL" id="WBOF01000001">
    <property type="protein sequence ID" value="MQS10810.1"/>
    <property type="molecule type" value="Genomic_DNA"/>
</dbReference>
<feature type="compositionally biased region" description="Basic and acidic residues" evidence="1">
    <location>
        <begin position="35"/>
        <end position="45"/>
    </location>
</feature>
<sequence length="127" mass="14409">MSELYDLRARLAALESEVDRLRKESAATPTMADRSSADVRTPQRDRRRVLDAVGEEQVEQRQVMTRLAEAVGVLVSGQAQQTMVLQTRTRSLETQSRTTPQHSQFLESLLAGQSPLFEELRRPDDKQ</sequence>